<evidence type="ECO:0000313" key="1">
    <source>
        <dbReference type="EMBL" id="SIO25223.1"/>
    </source>
</evidence>
<protein>
    <submittedName>
        <fullName evidence="1">Uncharacterized protein</fullName>
    </submittedName>
</protein>
<accession>A0A1N6HZI9</accession>
<gene>
    <name evidence="1" type="ORF">SAMN02745161_2304</name>
</gene>
<sequence length="150" mass="16861">MYDYTPSYRVWIERMNSFMRSEKTLEGTFEEHSISISPDEKKDAYNVKVDGWLVETSRSAEAVLSSLINAYEETIIEEEVEAEKEAAVELAKDNAKTAAVNAEKKPEDVAKAILEAAVKAEAAEYEVDPEEVTALVSEIIEEILYACEEE</sequence>
<dbReference type="EMBL" id="FSRG01000006">
    <property type="protein sequence ID" value="SIO25223.1"/>
    <property type="molecule type" value="Genomic_DNA"/>
</dbReference>
<dbReference type="Proteomes" id="UP000184694">
    <property type="component" value="Unassembled WGS sequence"/>
</dbReference>
<dbReference type="RefSeq" id="WP_139296834.1">
    <property type="nucleotide sequence ID" value="NZ_FSRG01000006.1"/>
</dbReference>
<organism evidence="1 2">
    <name type="scientific">Halodesulfovibrio marinisediminis DSM 17456</name>
    <dbReference type="NCBI Taxonomy" id="1121457"/>
    <lineage>
        <taxon>Bacteria</taxon>
        <taxon>Pseudomonadati</taxon>
        <taxon>Thermodesulfobacteriota</taxon>
        <taxon>Desulfovibrionia</taxon>
        <taxon>Desulfovibrionales</taxon>
        <taxon>Desulfovibrionaceae</taxon>
        <taxon>Halodesulfovibrio</taxon>
    </lineage>
</organism>
<reference evidence="2" key="1">
    <citation type="submission" date="2016-11" db="EMBL/GenBank/DDBJ databases">
        <authorList>
            <person name="Varghese N."/>
            <person name="Submissions S."/>
        </authorList>
    </citation>
    <scope>NUCLEOTIDE SEQUENCE [LARGE SCALE GENOMIC DNA]</scope>
    <source>
        <strain evidence="2">DSM 17456</strain>
    </source>
</reference>
<dbReference type="AlphaFoldDB" id="A0A1N6HZI9"/>
<dbReference type="OrthoDB" id="5465236at2"/>
<name>A0A1N6HZI9_9BACT</name>
<keyword evidence="2" id="KW-1185">Reference proteome</keyword>
<evidence type="ECO:0000313" key="2">
    <source>
        <dbReference type="Proteomes" id="UP000184694"/>
    </source>
</evidence>
<proteinExistence type="predicted"/>